<dbReference type="OrthoDB" id="434253at2759"/>
<dbReference type="Proteomes" id="UP000800200">
    <property type="component" value="Unassembled WGS sequence"/>
</dbReference>
<evidence type="ECO:0000313" key="2">
    <source>
        <dbReference type="EMBL" id="KAF2175386.1"/>
    </source>
</evidence>
<dbReference type="PANTHER" id="PTHR34818:SF1">
    <property type="entry name" value="PROTEIN BLI-3"/>
    <property type="match status" value="1"/>
</dbReference>
<accession>A0A6A6DCM2</accession>
<sequence>MPSGRRIGSGVNAQTYPPVTKQYDNEIPKDKQIKEFFELVDGKSIGLLGTYRNGVGPVGRSMAIAKCTGPDFIFLTNTNFRKFSDLKSNPEVQITFQDMKIWIGDLGDAKHDGSAQDPRKALIEVKSKFITYWLHRVETLGFGKEVGVALLQERWRIRGF</sequence>
<dbReference type="PANTHER" id="PTHR34818">
    <property type="entry name" value="PROTEIN BLI-3"/>
    <property type="match status" value="1"/>
</dbReference>
<dbReference type="SUPFAM" id="SSF50475">
    <property type="entry name" value="FMN-binding split barrel"/>
    <property type="match status" value="1"/>
</dbReference>
<gene>
    <name evidence="2" type="ORF">K469DRAFT_724158</name>
</gene>
<reference evidence="2" key="1">
    <citation type="journal article" date="2020" name="Stud. Mycol.">
        <title>101 Dothideomycetes genomes: a test case for predicting lifestyles and emergence of pathogens.</title>
        <authorList>
            <person name="Haridas S."/>
            <person name="Albert R."/>
            <person name="Binder M."/>
            <person name="Bloem J."/>
            <person name="Labutti K."/>
            <person name="Salamov A."/>
            <person name="Andreopoulos B."/>
            <person name="Baker S."/>
            <person name="Barry K."/>
            <person name="Bills G."/>
            <person name="Bluhm B."/>
            <person name="Cannon C."/>
            <person name="Castanera R."/>
            <person name="Culley D."/>
            <person name="Daum C."/>
            <person name="Ezra D."/>
            <person name="Gonzalez J."/>
            <person name="Henrissat B."/>
            <person name="Kuo A."/>
            <person name="Liang C."/>
            <person name="Lipzen A."/>
            <person name="Lutzoni F."/>
            <person name="Magnuson J."/>
            <person name="Mondo S."/>
            <person name="Nolan M."/>
            <person name="Ohm R."/>
            <person name="Pangilinan J."/>
            <person name="Park H.-J."/>
            <person name="Ramirez L."/>
            <person name="Alfaro M."/>
            <person name="Sun H."/>
            <person name="Tritt A."/>
            <person name="Yoshinaga Y."/>
            <person name="Zwiers L.-H."/>
            <person name="Turgeon B."/>
            <person name="Goodwin S."/>
            <person name="Spatafora J."/>
            <person name="Crous P."/>
            <person name="Grigoriev I."/>
        </authorList>
    </citation>
    <scope>NUCLEOTIDE SEQUENCE</scope>
    <source>
        <strain evidence="2">CBS 207.26</strain>
    </source>
</reference>
<protein>
    <submittedName>
        <fullName evidence="2">Uncharacterized protein</fullName>
    </submittedName>
</protein>
<organism evidence="2 3">
    <name type="scientific">Zopfia rhizophila CBS 207.26</name>
    <dbReference type="NCBI Taxonomy" id="1314779"/>
    <lineage>
        <taxon>Eukaryota</taxon>
        <taxon>Fungi</taxon>
        <taxon>Dikarya</taxon>
        <taxon>Ascomycota</taxon>
        <taxon>Pezizomycotina</taxon>
        <taxon>Dothideomycetes</taxon>
        <taxon>Dothideomycetes incertae sedis</taxon>
        <taxon>Zopfiaceae</taxon>
        <taxon>Zopfia</taxon>
    </lineage>
</organism>
<feature type="region of interest" description="Disordered" evidence="1">
    <location>
        <begin position="1"/>
        <end position="22"/>
    </location>
</feature>
<dbReference type="AlphaFoldDB" id="A0A6A6DCM2"/>
<name>A0A6A6DCM2_9PEZI</name>
<evidence type="ECO:0000313" key="3">
    <source>
        <dbReference type="Proteomes" id="UP000800200"/>
    </source>
</evidence>
<dbReference type="Gene3D" id="2.30.110.10">
    <property type="entry name" value="Electron Transport, Fmn-binding Protein, Chain A"/>
    <property type="match status" value="1"/>
</dbReference>
<evidence type="ECO:0000256" key="1">
    <source>
        <dbReference type="SAM" id="MobiDB-lite"/>
    </source>
</evidence>
<dbReference type="EMBL" id="ML994735">
    <property type="protein sequence ID" value="KAF2175386.1"/>
    <property type="molecule type" value="Genomic_DNA"/>
</dbReference>
<proteinExistence type="predicted"/>
<dbReference type="InterPro" id="IPR012349">
    <property type="entry name" value="Split_barrel_FMN-bd"/>
</dbReference>
<dbReference type="InterPro" id="IPR052917">
    <property type="entry name" value="Stress-Dev_Protein"/>
</dbReference>
<keyword evidence="3" id="KW-1185">Reference proteome</keyword>